<feature type="region of interest" description="Disordered" evidence="1">
    <location>
        <begin position="91"/>
        <end position="203"/>
    </location>
</feature>
<evidence type="ECO:0000313" key="2">
    <source>
        <dbReference type="EMBL" id="MFC3834768.1"/>
    </source>
</evidence>
<gene>
    <name evidence="2" type="ORF">ACFOSB_18070</name>
</gene>
<feature type="compositionally biased region" description="Pro residues" evidence="1">
    <location>
        <begin position="271"/>
        <end position="281"/>
    </location>
</feature>
<feature type="compositionally biased region" description="Low complexity" evidence="1">
    <location>
        <begin position="91"/>
        <end position="108"/>
    </location>
</feature>
<evidence type="ECO:0000256" key="1">
    <source>
        <dbReference type="SAM" id="MobiDB-lite"/>
    </source>
</evidence>
<protein>
    <recommendedName>
        <fullName evidence="4">Helix-turn-helix domain-containing protein</fullName>
    </recommendedName>
</protein>
<dbReference type="EMBL" id="JBHRZG010000024">
    <property type="protein sequence ID" value="MFC3834768.1"/>
    <property type="molecule type" value="Genomic_DNA"/>
</dbReference>
<evidence type="ECO:0000313" key="3">
    <source>
        <dbReference type="Proteomes" id="UP001595803"/>
    </source>
</evidence>
<feature type="compositionally biased region" description="Pro residues" evidence="1">
    <location>
        <begin position="178"/>
        <end position="196"/>
    </location>
</feature>
<feature type="region of interest" description="Disordered" evidence="1">
    <location>
        <begin position="262"/>
        <end position="302"/>
    </location>
</feature>
<name>A0ABV7ZCG1_9DEIO</name>
<reference evidence="3" key="1">
    <citation type="journal article" date="2019" name="Int. J. Syst. Evol. Microbiol.">
        <title>The Global Catalogue of Microorganisms (GCM) 10K type strain sequencing project: providing services to taxonomists for standard genome sequencing and annotation.</title>
        <authorList>
            <consortium name="The Broad Institute Genomics Platform"/>
            <consortium name="The Broad Institute Genome Sequencing Center for Infectious Disease"/>
            <person name="Wu L."/>
            <person name="Ma J."/>
        </authorList>
    </citation>
    <scope>NUCLEOTIDE SEQUENCE [LARGE SCALE GENOMIC DNA]</scope>
    <source>
        <strain evidence="3">CCTCC AB 2017081</strain>
    </source>
</reference>
<evidence type="ECO:0008006" key="4">
    <source>
        <dbReference type="Google" id="ProtNLM"/>
    </source>
</evidence>
<feature type="compositionally biased region" description="Low complexity" evidence="1">
    <location>
        <begin position="117"/>
        <end position="129"/>
    </location>
</feature>
<sequence length="302" mass="32125">MSRREKGTYVVLDRRVVAYTKTHWDASSGVLTALAEQANYADPVMKVAQLMLETGLGQRAVEKCLARLEADGLAVRSANGWAYPRANQGANGGANDAANQGANSGANEDANERANRDANGGANHGANDGSLTPPENDVQDGNGEAPKEEEGTEGRTEETPPTPKGDQGGSSGSGAPAPESPTTPRPRRAPTPPPQLPADLAAVPGMSEAWQRWLTYRVQASIKTTESTAEEQFRKLRTLQQDGEHLPTAVARAIEFGWKSFFPDKDRQRRPAPPAAPPADAPTPSMAELLANAPLHPQRKVS</sequence>
<dbReference type="RefSeq" id="WP_322472246.1">
    <property type="nucleotide sequence ID" value="NZ_JBHRZG010000024.1"/>
</dbReference>
<feature type="compositionally biased region" description="Basic and acidic residues" evidence="1">
    <location>
        <begin position="145"/>
        <end position="158"/>
    </location>
</feature>
<dbReference type="Proteomes" id="UP001595803">
    <property type="component" value="Unassembled WGS sequence"/>
</dbReference>
<comment type="caution">
    <text evidence="2">The sequence shown here is derived from an EMBL/GenBank/DDBJ whole genome shotgun (WGS) entry which is preliminary data.</text>
</comment>
<organism evidence="2 3">
    <name type="scientific">Deinococcus rufus</name>
    <dbReference type="NCBI Taxonomy" id="2136097"/>
    <lineage>
        <taxon>Bacteria</taxon>
        <taxon>Thermotogati</taxon>
        <taxon>Deinococcota</taxon>
        <taxon>Deinococci</taxon>
        <taxon>Deinococcales</taxon>
        <taxon>Deinococcaceae</taxon>
        <taxon>Deinococcus</taxon>
    </lineage>
</organism>
<keyword evidence="3" id="KW-1185">Reference proteome</keyword>
<accession>A0ABV7ZCG1</accession>
<proteinExistence type="predicted"/>